<proteinExistence type="predicted"/>
<sequence length="50" mass="5613">KHAQATGIPWDSVYDKRTKNVNSEKFYQEALKLAGDSTSDDVELIEAEVD</sequence>
<name>A0A9W7UNB9_BACCE</name>
<evidence type="ECO:0000313" key="2">
    <source>
        <dbReference type="Proteomes" id="UP000323321"/>
    </source>
</evidence>
<accession>A0A9W7UNB9</accession>
<dbReference type="AlphaFoldDB" id="A0A9W7UNB9"/>
<reference evidence="1 2" key="1">
    <citation type="submission" date="2018-08" db="EMBL/GenBank/DDBJ databases">
        <title>Bacillus phenotypic plasticity.</title>
        <authorList>
            <person name="Hurtado E."/>
        </authorList>
    </citation>
    <scope>NUCLEOTIDE SEQUENCE [LARGE SCALE GENOMIC DNA]</scope>
    <source>
        <strain evidence="1 2">111b</strain>
    </source>
</reference>
<feature type="non-terminal residue" evidence="1">
    <location>
        <position position="1"/>
    </location>
</feature>
<comment type="caution">
    <text evidence="1">The sequence shown here is derived from an EMBL/GenBank/DDBJ whole genome shotgun (WGS) entry which is preliminary data.</text>
</comment>
<gene>
    <name evidence="1" type="ORF">DX932_32620</name>
</gene>
<dbReference type="Proteomes" id="UP000323321">
    <property type="component" value="Unassembled WGS sequence"/>
</dbReference>
<organism evidence="1 2">
    <name type="scientific">Bacillus cereus</name>
    <dbReference type="NCBI Taxonomy" id="1396"/>
    <lineage>
        <taxon>Bacteria</taxon>
        <taxon>Bacillati</taxon>
        <taxon>Bacillota</taxon>
        <taxon>Bacilli</taxon>
        <taxon>Bacillales</taxon>
        <taxon>Bacillaceae</taxon>
        <taxon>Bacillus</taxon>
        <taxon>Bacillus cereus group</taxon>
    </lineage>
</organism>
<dbReference type="EMBL" id="QSMZ01000076">
    <property type="protein sequence ID" value="KAA6447884.1"/>
    <property type="molecule type" value="Genomic_DNA"/>
</dbReference>
<protein>
    <submittedName>
        <fullName evidence="1">IS110 family transposase</fullName>
    </submittedName>
</protein>
<evidence type="ECO:0000313" key="1">
    <source>
        <dbReference type="EMBL" id="KAA6447884.1"/>
    </source>
</evidence>